<accession>A0A409YW77</accession>
<sequence length="154" mass="16802">MLAGAFDAQGDPDLEAQSPVSLPDLHIHPKGSRAQDPSRLHRGVQRRCGYTGKVLISPVRSREGGQHPRRQENRGRQAEERAMQREKRKGARRAKLNTMIVPSHDGSAIGPNNGSRGGGCLKWRDASLGCGAITEAQPGCQIEPPDVIEIRQFP</sequence>
<organism evidence="2 3">
    <name type="scientific">Gymnopilus dilepis</name>
    <dbReference type="NCBI Taxonomy" id="231916"/>
    <lineage>
        <taxon>Eukaryota</taxon>
        <taxon>Fungi</taxon>
        <taxon>Dikarya</taxon>
        <taxon>Basidiomycota</taxon>
        <taxon>Agaricomycotina</taxon>
        <taxon>Agaricomycetes</taxon>
        <taxon>Agaricomycetidae</taxon>
        <taxon>Agaricales</taxon>
        <taxon>Agaricineae</taxon>
        <taxon>Hymenogastraceae</taxon>
        <taxon>Gymnopilus</taxon>
    </lineage>
</organism>
<dbReference type="EMBL" id="NHYE01000147">
    <property type="protein sequence ID" value="PPR07286.1"/>
    <property type="molecule type" value="Genomic_DNA"/>
</dbReference>
<feature type="compositionally biased region" description="Basic and acidic residues" evidence="1">
    <location>
        <begin position="60"/>
        <end position="85"/>
    </location>
</feature>
<proteinExistence type="predicted"/>
<dbReference type="Proteomes" id="UP000284706">
    <property type="component" value="Unassembled WGS sequence"/>
</dbReference>
<gene>
    <name evidence="2" type="ORF">CVT26_012446</name>
</gene>
<evidence type="ECO:0000313" key="3">
    <source>
        <dbReference type="Proteomes" id="UP000284706"/>
    </source>
</evidence>
<evidence type="ECO:0000313" key="2">
    <source>
        <dbReference type="EMBL" id="PPR07286.1"/>
    </source>
</evidence>
<dbReference type="AlphaFoldDB" id="A0A409YW77"/>
<name>A0A409YW77_9AGAR</name>
<feature type="compositionally biased region" description="Basic residues" evidence="1">
    <location>
        <begin position="86"/>
        <end position="95"/>
    </location>
</feature>
<protein>
    <submittedName>
        <fullName evidence="2">Uncharacterized protein</fullName>
    </submittedName>
</protein>
<evidence type="ECO:0000256" key="1">
    <source>
        <dbReference type="SAM" id="MobiDB-lite"/>
    </source>
</evidence>
<reference evidence="2 3" key="1">
    <citation type="journal article" date="2018" name="Evol. Lett.">
        <title>Horizontal gene cluster transfer increased hallucinogenic mushroom diversity.</title>
        <authorList>
            <person name="Reynolds H.T."/>
            <person name="Vijayakumar V."/>
            <person name="Gluck-Thaler E."/>
            <person name="Korotkin H.B."/>
            <person name="Matheny P.B."/>
            <person name="Slot J.C."/>
        </authorList>
    </citation>
    <scope>NUCLEOTIDE SEQUENCE [LARGE SCALE GENOMIC DNA]</scope>
    <source>
        <strain evidence="2 3">SRW20</strain>
    </source>
</reference>
<feature type="region of interest" description="Disordered" evidence="1">
    <location>
        <begin position="1"/>
        <end position="112"/>
    </location>
</feature>
<comment type="caution">
    <text evidence="2">The sequence shown here is derived from an EMBL/GenBank/DDBJ whole genome shotgun (WGS) entry which is preliminary data.</text>
</comment>
<dbReference type="InParanoid" id="A0A409YW77"/>
<keyword evidence="3" id="KW-1185">Reference proteome</keyword>